<sequence length="285" mass="31966">DYKIQVQALTRQINGLVDANTIYIIFIFFFGKEEGTKSIDADLGEKYFDMCPLRFISLYYIFQYIFPSLLPSVASTATVTISVLVVKKSLQEIINDSSLPSHMRQKLVLLLPLLLTSHDVTSLITPSLTSPMGQPEDDHHDSNELSVTRTNSSPPLLTNVDIDEDGDMNDDGVDNESLVDNEMSPEHEEADHALNKSTPLDANVFPSQREKKNLSDIGLSIRQDKQAVNHVDPSKRPKVKNTNSNNLVINSKAALTEEKNKKKNHCQYKSCVCNCIDDNTIQYIH</sequence>
<feature type="region of interest" description="Disordered" evidence="1">
    <location>
        <begin position="126"/>
        <end position="203"/>
    </location>
</feature>
<feature type="region of interest" description="Disordered" evidence="1">
    <location>
        <begin position="224"/>
        <end position="243"/>
    </location>
</feature>
<feature type="transmembrane region" description="Helical" evidence="2">
    <location>
        <begin position="12"/>
        <end position="31"/>
    </location>
</feature>
<name>X6MZU4_RETFI</name>
<dbReference type="EMBL" id="ASPP01013955">
    <property type="protein sequence ID" value="ETO19173.1"/>
    <property type="molecule type" value="Genomic_DNA"/>
</dbReference>
<keyword evidence="4" id="KW-1185">Reference proteome</keyword>
<evidence type="ECO:0000313" key="4">
    <source>
        <dbReference type="Proteomes" id="UP000023152"/>
    </source>
</evidence>
<feature type="non-terminal residue" evidence="3">
    <location>
        <position position="1"/>
    </location>
</feature>
<proteinExistence type="predicted"/>
<feature type="compositionally biased region" description="Basic and acidic residues" evidence="1">
    <location>
        <begin position="184"/>
        <end position="194"/>
    </location>
</feature>
<gene>
    <name evidence="3" type="ORF">RFI_18058</name>
</gene>
<dbReference type="Proteomes" id="UP000023152">
    <property type="component" value="Unassembled WGS sequence"/>
</dbReference>
<evidence type="ECO:0000256" key="2">
    <source>
        <dbReference type="SAM" id="Phobius"/>
    </source>
</evidence>
<evidence type="ECO:0000313" key="3">
    <source>
        <dbReference type="EMBL" id="ETO19173.1"/>
    </source>
</evidence>
<dbReference type="AlphaFoldDB" id="X6MZU4"/>
<protein>
    <submittedName>
        <fullName evidence="3">Uncharacterized protein</fullName>
    </submittedName>
</protein>
<organism evidence="3 4">
    <name type="scientific">Reticulomyxa filosa</name>
    <dbReference type="NCBI Taxonomy" id="46433"/>
    <lineage>
        <taxon>Eukaryota</taxon>
        <taxon>Sar</taxon>
        <taxon>Rhizaria</taxon>
        <taxon>Retaria</taxon>
        <taxon>Foraminifera</taxon>
        <taxon>Monothalamids</taxon>
        <taxon>Reticulomyxidae</taxon>
        <taxon>Reticulomyxa</taxon>
    </lineage>
</organism>
<reference evidence="3 4" key="1">
    <citation type="journal article" date="2013" name="Curr. Biol.">
        <title>The Genome of the Foraminiferan Reticulomyxa filosa.</title>
        <authorList>
            <person name="Glockner G."/>
            <person name="Hulsmann N."/>
            <person name="Schleicher M."/>
            <person name="Noegel A.A."/>
            <person name="Eichinger L."/>
            <person name="Gallinger C."/>
            <person name="Pawlowski J."/>
            <person name="Sierra R."/>
            <person name="Euteneuer U."/>
            <person name="Pillet L."/>
            <person name="Moustafa A."/>
            <person name="Platzer M."/>
            <person name="Groth M."/>
            <person name="Szafranski K."/>
            <person name="Schliwa M."/>
        </authorList>
    </citation>
    <scope>NUCLEOTIDE SEQUENCE [LARGE SCALE GENOMIC DNA]</scope>
</reference>
<comment type="caution">
    <text evidence="3">The sequence shown here is derived from an EMBL/GenBank/DDBJ whole genome shotgun (WGS) entry which is preliminary data.</text>
</comment>
<feature type="transmembrane region" description="Helical" evidence="2">
    <location>
        <begin position="64"/>
        <end position="86"/>
    </location>
</feature>
<keyword evidence="2" id="KW-0472">Membrane</keyword>
<accession>X6MZU4</accession>
<feature type="compositionally biased region" description="Acidic residues" evidence="1">
    <location>
        <begin position="161"/>
        <end position="179"/>
    </location>
</feature>
<feature type="compositionally biased region" description="Polar residues" evidence="1">
    <location>
        <begin position="144"/>
        <end position="156"/>
    </location>
</feature>
<keyword evidence="2" id="KW-1133">Transmembrane helix</keyword>
<feature type="compositionally biased region" description="Basic and acidic residues" evidence="1">
    <location>
        <begin position="224"/>
        <end position="235"/>
    </location>
</feature>
<evidence type="ECO:0000256" key="1">
    <source>
        <dbReference type="SAM" id="MobiDB-lite"/>
    </source>
</evidence>
<keyword evidence="2" id="KW-0812">Transmembrane</keyword>